<dbReference type="InterPro" id="IPR000914">
    <property type="entry name" value="SBP_5_dom"/>
</dbReference>
<keyword evidence="3" id="KW-0813">Transport</keyword>
<dbReference type="GO" id="GO:0042597">
    <property type="term" value="C:periplasmic space"/>
    <property type="evidence" value="ECO:0007669"/>
    <property type="project" value="UniProtKB-ARBA"/>
</dbReference>
<protein>
    <submittedName>
        <fullName evidence="6">Peptide-binding protein</fullName>
    </submittedName>
</protein>
<evidence type="ECO:0000256" key="1">
    <source>
        <dbReference type="ARBA" id="ARBA00004196"/>
    </source>
</evidence>
<keyword evidence="7" id="KW-1185">Reference proteome</keyword>
<dbReference type="AlphaFoldDB" id="A0A7H8N7A4"/>
<name>A0A7H8N7A4_9ACTN</name>
<dbReference type="SUPFAM" id="SSF53850">
    <property type="entry name" value="Periplasmic binding protein-like II"/>
    <property type="match status" value="1"/>
</dbReference>
<organism evidence="6 7">
    <name type="scientific">Streptomyces buecherae</name>
    <dbReference type="NCBI Taxonomy" id="2763006"/>
    <lineage>
        <taxon>Bacteria</taxon>
        <taxon>Bacillati</taxon>
        <taxon>Actinomycetota</taxon>
        <taxon>Actinomycetes</taxon>
        <taxon>Kitasatosporales</taxon>
        <taxon>Streptomycetaceae</taxon>
        <taxon>Streptomyces</taxon>
    </lineage>
</organism>
<evidence type="ECO:0000256" key="4">
    <source>
        <dbReference type="ARBA" id="ARBA00022729"/>
    </source>
</evidence>
<dbReference type="EMBL" id="CP054929">
    <property type="protein sequence ID" value="QKW50361.1"/>
    <property type="molecule type" value="Genomic_DNA"/>
</dbReference>
<feature type="domain" description="Solute-binding protein family 5" evidence="5">
    <location>
        <begin position="80"/>
        <end position="439"/>
    </location>
</feature>
<evidence type="ECO:0000256" key="2">
    <source>
        <dbReference type="ARBA" id="ARBA00005695"/>
    </source>
</evidence>
<dbReference type="GO" id="GO:0015833">
    <property type="term" value="P:peptide transport"/>
    <property type="evidence" value="ECO:0007669"/>
    <property type="project" value="TreeGrafter"/>
</dbReference>
<proteinExistence type="inferred from homology"/>
<gene>
    <name evidence="6" type="ORF">HUT08_13355</name>
</gene>
<dbReference type="PROSITE" id="PS51257">
    <property type="entry name" value="PROKAR_LIPOPROTEIN"/>
    <property type="match status" value="1"/>
</dbReference>
<dbReference type="Gene3D" id="3.10.105.10">
    <property type="entry name" value="Dipeptide-binding Protein, Domain 3"/>
    <property type="match status" value="1"/>
</dbReference>
<dbReference type="RefSeq" id="WP_176162096.1">
    <property type="nucleotide sequence ID" value="NZ_CP054929.1"/>
</dbReference>
<dbReference type="PANTHER" id="PTHR30290:SF10">
    <property type="entry name" value="PERIPLASMIC OLIGOPEPTIDE-BINDING PROTEIN-RELATED"/>
    <property type="match status" value="1"/>
</dbReference>
<dbReference type="InterPro" id="IPR039424">
    <property type="entry name" value="SBP_5"/>
</dbReference>
<dbReference type="Gene3D" id="3.40.190.10">
    <property type="entry name" value="Periplasmic binding protein-like II"/>
    <property type="match status" value="1"/>
</dbReference>
<sequence length="521" mass="57522">MRWVGKRCLALGWALGAVVTGWGVSGCDVLSSSDDDEAITVGTADPVTTLDPAGAYDAGSWGLYSNVFQSLLTFRTESPKPVPDAAKRCDFAGEELRTYICELRPGLRFAGGRDITAEDVKFSFDRIIAINDPRGPMPLLTSLKSVETQGDDKVIFHLRTADATFPYKIATGAGSIVDREKYSPDKLSTSEDVTGSGPYVLRKYEPEKIAELRPNGDYQGAIKDTGKPVTVRYFADSEALRDAWKKKDVDVAARQLPAAYVRSLSATDPAMKVMENPGATTGNLVFNVREGSALKNPAVRRAIAATVDRGEIIRKAHSRTVDPLYSLIPKGVTGHNTAFYDSYPKPSAAEARQLLQAAGVSTPVSFRMAYAPGSAGKAEGEEIKAQLERTGLFKVSFKQYEWDEFQRGFNKGDYDAYGIIWYPDFLDADTFISPLVGEQSTLHNGYHSDRVRALIRDTQKTPQRERVVWDFREIQRLIAHDVPILPLWQGKDIVVSRDGIAGTQFLSEGTGMWRLWELDRI</sequence>
<comment type="similarity">
    <text evidence="2">Belongs to the bacterial solute-binding protein 5 family.</text>
</comment>
<dbReference type="PIRSF" id="PIRSF002741">
    <property type="entry name" value="MppA"/>
    <property type="match status" value="1"/>
</dbReference>
<evidence type="ECO:0000256" key="3">
    <source>
        <dbReference type="ARBA" id="ARBA00022448"/>
    </source>
</evidence>
<dbReference type="Proteomes" id="UP000509303">
    <property type="component" value="Chromosome"/>
</dbReference>
<reference evidence="6 7" key="1">
    <citation type="submission" date="2020-06" db="EMBL/GenBank/DDBJ databases">
        <title>Genome mining for natural products.</title>
        <authorList>
            <person name="Zhang B."/>
            <person name="Shi J."/>
            <person name="Ge H."/>
        </authorList>
    </citation>
    <scope>NUCLEOTIDE SEQUENCE [LARGE SCALE GENOMIC DNA]</scope>
    <source>
        <strain evidence="6 7">NA00687</strain>
    </source>
</reference>
<dbReference type="InterPro" id="IPR030678">
    <property type="entry name" value="Peptide/Ni-bd"/>
</dbReference>
<keyword evidence="4" id="KW-0732">Signal</keyword>
<evidence type="ECO:0000313" key="6">
    <source>
        <dbReference type="EMBL" id="QKW50361.1"/>
    </source>
</evidence>
<comment type="subcellular location">
    <subcellularLocation>
        <location evidence="1">Cell envelope</location>
    </subcellularLocation>
</comment>
<dbReference type="GO" id="GO:1904680">
    <property type="term" value="F:peptide transmembrane transporter activity"/>
    <property type="evidence" value="ECO:0007669"/>
    <property type="project" value="TreeGrafter"/>
</dbReference>
<dbReference type="Pfam" id="PF00496">
    <property type="entry name" value="SBP_bac_5"/>
    <property type="match status" value="1"/>
</dbReference>
<dbReference type="GO" id="GO:0030313">
    <property type="term" value="C:cell envelope"/>
    <property type="evidence" value="ECO:0007669"/>
    <property type="project" value="UniProtKB-SubCell"/>
</dbReference>
<accession>A0A7H8N7A4</accession>
<dbReference type="GO" id="GO:0043190">
    <property type="term" value="C:ATP-binding cassette (ABC) transporter complex"/>
    <property type="evidence" value="ECO:0007669"/>
    <property type="project" value="InterPro"/>
</dbReference>
<evidence type="ECO:0000259" key="5">
    <source>
        <dbReference type="Pfam" id="PF00496"/>
    </source>
</evidence>
<dbReference type="PANTHER" id="PTHR30290">
    <property type="entry name" value="PERIPLASMIC BINDING COMPONENT OF ABC TRANSPORTER"/>
    <property type="match status" value="1"/>
</dbReference>
<evidence type="ECO:0000313" key="7">
    <source>
        <dbReference type="Proteomes" id="UP000509303"/>
    </source>
</evidence>